<dbReference type="InterPro" id="IPR014976">
    <property type="entry name" value="AbpA_HamA_C"/>
</dbReference>
<reference evidence="2 3" key="2">
    <citation type="journal article" date="2016" name="Int. J. Syst. Evol. Microbiol.">
        <title>Paenibacillus bovis sp. nov., isolated from raw yak (Bos grunniens) milk.</title>
        <authorList>
            <person name="Gao C."/>
            <person name="Han J."/>
            <person name="Liu Z."/>
            <person name="Xu X."/>
            <person name="Hang F."/>
            <person name="Wu Z."/>
        </authorList>
    </citation>
    <scope>NUCLEOTIDE SEQUENCE [LARGE SCALE GENOMIC DNA]</scope>
    <source>
        <strain evidence="2 3">BD3526</strain>
    </source>
</reference>
<dbReference type="RefSeq" id="WP_060530831.1">
    <property type="nucleotide sequence ID" value="NZ_CP013023.1"/>
</dbReference>
<dbReference type="KEGG" id="pbv:AR543_00445"/>
<evidence type="ECO:0000259" key="1">
    <source>
        <dbReference type="Pfam" id="PF08878"/>
    </source>
</evidence>
<dbReference type="STRING" id="1616788.AR543_00445"/>
<evidence type="ECO:0000313" key="3">
    <source>
        <dbReference type="Proteomes" id="UP000078148"/>
    </source>
</evidence>
<gene>
    <name evidence="2" type="ORF">AR543_00445</name>
</gene>
<feature type="domain" description="Anti-bacteriophage protein A/HamA C-terminal" evidence="1">
    <location>
        <begin position="18"/>
        <end position="308"/>
    </location>
</feature>
<name>A0A172ZBV4_9BACL</name>
<sequence length="318" mass="37128">MPTIFGSEKVIIQQISEVKLRSYLVGFDIQDDNTYKYRFSHLINLLQSALPEFAFGFHEGEVIPISQSINLICEAANAIYKIDEFKEAKKIYIDGNSNIGDDDIDKKYLKRGEFGELILHLLLRDYYETIPLLSKIYFKDSLGVPVHGFDAVHIHPATRTLWLGESKLYTNGQKGVEALIEDIESHFKHDYLNQEFTLISKKIKHLPADNIPEKEYWLDLMDRNQTLKNVISSINIPLICTYSSELFTKYNNEEDLDFLKEYEQEVRSLLQHFDTKNLHPLKTQLNFILLLFPVQSKNELVKRMHKKLYTLQGIYDDE</sequence>
<accession>A0A172ZBV4</accession>
<dbReference type="Proteomes" id="UP000078148">
    <property type="component" value="Chromosome"/>
</dbReference>
<reference evidence="3" key="1">
    <citation type="submission" date="2015-10" db="EMBL/GenBank/DDBJ databases">
        <title>Genome of Paenibacillus bovis sp. nov.</title>
        <authorList>
            <person name="Wu Z."/>
            <person name="Gao C."/>
            <person name="Liu Z."/>
            <person name="Zheng H."/>
        </authorList>
    </citation>
    <scope>NUCLEOTIDE SEQUENCE [LARGE SCALE GENOMIC DNA]</scope>
    <source>
        <strain evidence="3">BD3526</strain>
    </source>
</reference>
<protein>
    <recommendedName>
        <fullName evidence="1">Anti-bacteriophage protein A/HamA C-terminal domain-containing protein</fullName>
    </recommendedName>
</protein>
<dbReference type="EMBL" id="CP013023">
    <property type="protein sequence ID" value="ANF94650.1"/>
    <property type="molecule type" value="Genomic_DNA"/>
</dbReference>
<proteinExistence type="predicted"/>
<dbReference type="OrthoDB" id="785623at2"/>
<keyword evidence="3" id="KW-1185">Reference proteome</keyword>
<organism evidence="2 3">
    <name type="scientific">Paenibacillus bovis</name>
    <dbReference type="NCBI Taxonomy" id="1616788"/>
    <lineage>
        <taxon>Bacteria</taxon>
        <taxon>Bacillati</taxon>
        <taxon>Bacillota</taxon>
        <taxon>Bacilli</taxon>
        <taxon>Bacillales</taxon>
        <taxon>Paenibacillaceae</taxon>
        <taxon>Paenibacillus</taxon>
    </lineage>
</organism>
<evidence type="ECO:0000313" key="2">
    <source>
        <dbReference type="EMBL" id="ANF94650.1"/>
    </source>
</evidence>
<dbReference type="Pfam" id="PF08878">
    <property type="entry name" value="HamA"/>
    <property type="match status" value="1"/>
</dbReference>
<dbReference type="AlphaFoldDB" id="A0A172ZBV4"/>